<feature type="region of interest" description="Disordered" evidence="1">
    <location>
        <begin position="691"/>
        <end position="710"/>
    </location>
</feature>
<protein>
    <submittedName>
        <fullName evidence="5">GRAM domain-containing protein 2B-like isoform X5</fullName>
    </submittedName>
</protein>
<dbReference type="InterPro" id="IPR052633">
    <property type="entry name" value="GRAM_domain_protein_2B"/>
</dbReference>
<dbReference type="PANTHER" id="PTHR46645">
    <property type="entry name" value="GRAM DOMAIN-CONTAINING PROTEIN 2B-RELATED"/>
    <property type="match status" value="1"/>
</dbReference>
<feature type="compositionally biased region" description="Gly residues" evidence="1">
    <location>
        <begin position="207"/>
        <end position="216"/>
    </location>
</feature>
<dbReference type="InterPro" id="IPR011993">
    <property type="entry name" value="PH-like_dom_sf"/>
</dbReference>
<dbReference type="GO" id="GO:0005881">
    <property type="term" value="C:cytoplasmic microtubule"/>
    <property type="evidence" value="ECO:0007669"/>
    <property type="project" value="TreeGrafter"/>
</dbReference>
<dbReference type="SMART" id="SM00568">
    <property type="entry name" value="GRAM"/>
    <property type="match status" value="1"/>
</dbReference>
<feature type="compositionally biased region" description="Low complexity" evidence="1">
    <location>
        <begin position="190"/>
        <end position="204"/>
    </location>
</feature>
<keyword evidence="2" id="KW-0472">Membrane</keyword>
<proteinExistence type="predicted"/>
<dbReference type="GeneID" id="117578303"/>
<feature type="compositionally biased region" description="Low complexity" evidence="1">
    <location>
        <begin position="63"/>
        <end position="76"/>
    </location>
</feature>
<organism evidence="4 5">
    <name type="scientific">Drosophila albomicans</name>
    <name type="common">Fruit fly</name>
    <dbReference type="NCBI Taxonomy" id="7291"/>
    <lineage>
        <taxon>Eukaryota</taxon>
        <taxon>Metazoa</taxon>
        <taxon>Ecdysozoa</taxon>
        <taxon>Arthropoda</taxon>
        <taxon>Hexapoda</taxon>
        <taxon>Insecta</taxon>
        <taxon>Pterygota</taxon>
        <taxon>Neoptera</taxon>
        <taxon>Endopterygota</taxon>
        <taxon>Diptera</taxon>
        <taxon>Brachycera</taxon>
        <taxon>Muscomorpha</taxon>
        <taxon>Ephydroidea</taxon>
        <taxon>Drosophilidae</taxon>
        <taxon>Drosophila</taxon>
    </lineage>
</organism>
<feature type="domain" description="GRAM" evidence="3">
    <location>
        <begin position="292"/>
        <end position="359"/>
    </location>
</feature>
<reference evidence="5" key="1">
    <citation type="submission" date="2025-08" db="UniProtKB">
        <authorList>
            <consortium name="RefSeq"/>
        </authorList>
    </citation>
    <scope>IDENTIFICATION</scope>
    <source>
        <strain evidence="5">15112-1751.03</strain>
        <tissue evidence="5">Whole Adult</tissue>
    </source>
</reference>
<dbReference type="InterPro" id="IPR004182">
    <property type="entry name" value="GRAM"/>
</dbReference>
<keyword evidence="2" id="KW-1133">Transmembrane helix</keyword>
<dbReference type="Pfam" id="PF02893">
    <property type="entry name" value="GRAM"/>
    <property type="match status" value="1"/>
</dbReference>
<dbReference type="Gene3D" id="2.30.29.30">
    <property type="entry name" value="Pleckstrin-homology domain (PH domain)/Phosphotyrosine-binding domain (PTB)"/>
    <property type="match status" value="1"/>
</dbReference>
<keyword evidence="4" id="KW-1185">Reference proteome</keyword>
<feature type="compositionally biased region" description="Low complexity" evidence="1">
    <location>
        <begin position="119"/>
        <end position="134"/>
    </location>
</feature>
<feature type="transmembrane region" description="Helical" evidence="2">
    <location>
        <begin position="574"/>
        <end position="594"/>
    </location>
</feature>
<feature type="compositionally biased region" description="Basic and acidic residues" evidence="1">
    <location>
        <begin position="277"/>
        <end position="287"/>
    </location>
</feature>
<dbReference type="Proteomes" id="UP000515160">
    <property type="component" value="Chromosome X"/>
</dbReference>
<gene>
    <name evidence="5" type="primary">LOC117578303</name>
</gene>
<evidence type="ECO:0000259" key="3">
    <source>
        <dbReference type="SMART" id="SM00568"/>
    </source>
</evidence>
<feature type="compositionally biased region" description="Polar residues" evidence="1">
    <location>
        <begin position="52"/>
        <end position="62"/>
    </location>
</feature>
<dbReference type="CDD" id="cd13220">
    <property type="entry name" value="PH-GRAM_GRAMDC"/>
    <property type="match status" value="1"/>
</dbReference>
<feature type="compositionally biased region" description="Low complexity" evidence="1">
    <location>
        <begin position="259"/>
        <end position="275"/>
    </location>
</feature>
<evidence type="ECO:0000313" key="4">
    <source>
        <dbReference type="Proteomes" id="UP000515160"/>
    </source>
</evidence>
<dbReference type="RefSeq" id="XP_034119644.1">
    <property type="nucleotide sequence ID" value="XM_034263753.2"/>
</dbReference>
<evidence type="ECO:0000256" key="1">
    <source>
        <dbReference type="SAM" id="MobiDB-lite"/>
    </source>
</evidence>
<feature type="compositionally biased region" description="Low complexity" evidence="1">
    <location>
        <begin position="697"/>
        <end position="710"/>
    </location>
</feature>
<sequence>MHVSSENSNTRGSGRLSVFFEQDLFDDANGDSNNNSSKSERVDIRGVANESLESIDTNNNTHNDSSILSSELNDSSEPPPPVMRRHKSDGRHHSRERGFVNAAARSVARSIKRMSLIDSSNNNNNNSNSSGSGSFCNLRDRTAQESGSQDGGDHLKANTKHKQHYNSTPSLPQSYANSGAPLQPSGSAHSLGSSPNPSPRSNQSKAGNGGGGGGLTAGVKGLSTAKHDQQTSAAAAAAISSTSAAAGTSGHHHSVVVASTSSASATTGATAATATPPEKEKKRKEVSSSRVKKFHRHFSQVSKDEKLINYFSCALVGDIPLQGHLYITEQHFAFYSNVFGYVTKVVIPTSSVTKISKEKTAKIIPNAVGVATADERHVFGSFISREAAFRLMCTVCTQLATGNEILPKPLPVDVELPEEYLLDDDSSCSISGNESPPHLRSAAAAAAAAATEQQEMQLRQRNISDRHSDLPGKSTLGVANELDQVTIRSSAPPIVHYEEQTQQTFVAAAAAVPQLSTSALPSNTITATTTATTPVRVLTANAIGAATASTVASTTSSLRSRLSRKLPTLTELHVLYLGIMLAIMLALFSVFLLYRILDIEAKTHLYNTPVDFNLRSGNDEDIFAEALRWQKELQDKSTAEAQHILSKNLEQISKVRRSLETLSMLIHDRRAGYVQPETATQMQMQMQMDVEATDGGSSTISSTSSAIPID</sequence>
<feature type="region of interest" description="Disordered" evidence="1">
    <location>
        <begin position="259"/>
        <end position="289"/>
    </location>
</feature>
<evidence type="ECO:0000256" key="2">
    <source>
        <dbReference type="SAM" id="Phobius"/>
    </source>
</evidence>
<feature type="region of interest" description="Disordered" evidence="1">
    <location>
        <begin position="52"/>
        <end position="228"/>
    </location>
</feature>
<dbReference type="OrthoDB" id="74360at2759"/>
<dbReference type="PANTHER" id="PTHR46645:SF2">
    <property type="entry name" value="GRAM DOMAIN-CONTAINING PROTEIN 2B"/>
    <property type="match status" value="1"/>
</dbReference>
<keyword evidence="2" id="KW-0812">Transmembrane</keyword>
<feature type="compositionally biased region" description="Polar residues" evidence="1">
    <location>
        <begin position="165"/>
        <end position="177"/>
    </location>
</feature>
<accession>A0A6P8Y1J5</accession>
<name>A0A6P8Y1J5_DROAB</name>
<evidence type="ECO:0000313" key="5">
    <source>
        <dbReference type="RefSeq" id="XP_034119644.1"/>
    </source>
</evidence>
<dbReference type="AlphaFoldDB" id="A0A6P8Y1J5"/>
<feature type="compositionally biased region" description="Basic residues" evidence="1">
    <location>
        <begin position="83"/>
        <end position="95"/>
    </location>
</feature>